<evidence type="ECO:0000313" key="3">
    <source>
        <dbReference type="Proteomes" id="UP000281547"/>
    </source>
</evidence>
<reference evidence="2 3" key="1">
    <citation type="journal article" date="2016" name="Int. J. Syst. Evol. Microbiol.">
        <title>Arsenicitalea aurantiaca gen. nov., sp. nov., a new member of the family Hyphomicrobiaceae, isolated from high-arsenic sediment.</title>
        <authorList>
            <person name="Mu Y."/>
            <person name="Zhou L."/>
            <person name="Zeng X.C."/>
            <person name="Liu L."/>
            <person name="Pan Y."/>
            <person name="Chen X."/>
            <person name="Wang J."/>
            <person name="Li S."/>
            <person name="Li W.J."/>
            <person name="Wang Y."/>
        </authorList>
    </citation>
    <scope>NUCLEOTIDE SEQUENCE [LARGE SCALE GENOMIC DNA]</scope>
    <source>
        <strain evidence="2 3">42-50</strain>
    </source>
</reference>
<name>A0A433X5M6_9HYPH</name>
<evidence type="ECO:0000313" key="2">
    <source>
        <dbReference type="EMBL" id="RUT29354.1"/>
    </source>
</evidence>
<dbReference type="Proteomes" id="UP000281547">
    <property type="component" value="Unassembled WGS sequence"/>
</dbReference>
<dbReference type="AlphaFoldDB" id="A0A433X5M6"/>
<keyword evidence="3" id="KW-1185">Reference proteome</keyword>
<comment type="caution">
    <text evidence="2">The sequence shown here is derived from an EMBL/GenBank/DDBJ whole genome shotgun (WGS) entry which is preliminary data.</text>
</comment>
<dbReference type="Gene3D" id="3.40.630.30">
    <property type="match status" value="1"/>
</dbReference>
<organism evidence="2 3">
    <name type="scientific">Arsenicitalea aurantiaca</name>
    <dbReference type="NCBI Taxonomy" id="1783274"/>
    <lineage>
        <taxon>Bacteria</taxon>
        <taxon>Pseudomonadati</taxon>
        <taxon>Pseudomonadota</taxon>
        <taxon>Alphaproteobacteria</taxon>
        <taxon>Hyphomicrobiales</taxon>
        <taxon>Devosiaceae</taxon>
        <taxon>Arsenicitalea</taxon>
    </lineage>
</organism>
<gene>
    <name evidence="2" type="ORF">EMQ25_14640</name>
</gene>
<dbReference type="SUPFAM" id="SSF55729">
    <property type="entry name" value="Acyl-CoA N-acyltransferases (Nat)"/>
    <property type="match status" value="1"/>
</dbReference>
<dbReference type="OrthoDB" id="9812697at2"/>
<dbReference type="InterPro" id="IPR016181">
    <property type="entry name" value="Acyl_CoA_acyltransferase"/>
</dbReference>
<feature type="domain" description="N-acyl amino acid synthase FeeM catalytic core" evidence="1">
    <location>
        <begin position="39"/>
        <end position="196"/>
    </location>
</feature>
<dbReference type="Pfam" id="PF21926">
    <property type="entry name" value="FeeM"/>
    <property type="match status" value="1"/>
</dbReference>
<dbReference type="EMBL" id="RZNJ01000005">
    <property type="protein sequence ID" value="RUT29354.1"/>
    <property type="molecule type" value="Genomic_DNA"/>
</dbReference>
<evidence type="ECO:0000259" key="1">
    <source>
        <dbReference type="Pfam" id="PF21926"/>
    </source>
</evidence>
<protein>
    <recommendedName>
        <fullName evidence="1">N-acyl amino acid synthase FeeM catalytic core domain-containing protein</fullName>
    </recommendedName>
</protein>
<sequence>MSAATTGTGDQSRFALTLIDILDRVHYRRVSPDHVFDPVYRLRYEAYRREESVPINTDEIVRDEFDHLPNAQCFGVYIDDKLVSSLRFHHITPQMRHAPSHSVFTDILDPMLDQGQSFIDPGRFTADFEASLAFPALPFLTLRIVVMASIHYEASFCLSSVRPEHVAFYRRVFNSRQLAGARYYHGLSFPMVLYAAEVDAIQERVFTRYPFFMSTREEREAMFEHGAAPASQIVPSARLAYERAVARARNLRIAAE</sequence>
<dbReference type="InterPro" id="IPR054597">
    <property type="entry name" value="FeeM_cat"/>
</dbReference>
<dbReference type="RefSeq" id="WP_127189344.1">
    <property type="nucleotide sequence ID" value="NZ_RZNJ01000005.1"/>
</dbReference>
<proteinExistence type="predicted"/>
<accession>A0A433X5M6</accession>